<protein>
    <submittedName>
        <fullName evidence="1">Uncharacterized protein</fullName>
    </submittedName>
</protein>
<sequence length="158" mass="18136">MKIEFWFFNPELNLHAGSKQASIMPSFAFATTFCHVRGIMRRMVLLTSDNTKLNISFLGNSNVDQPNASFSVYYDEHATWLAPLPQSYANPATLFKFGSVIQPNQSATMVINRYFFNRYEQNLTLSGHWQFKSIPTFQAFTSLKNQIDKKAYVSVLSR</sequence>
<dbReference type="Proteomes" id="UP000251993">
    <property type="component" value="Chromosome"/>
</dbReference>
<name>A0A344TFC6_9BACT</name>
<organism evidence="1 2">
    <name type="scientific">Runella rosea</name>
    <dbReference type="NCBI Taxonomy" id="2259595"/>
    <lineage>
        <taxon>Bacteria</taxon>
        <taxon>Pseudomonadati</taxon>
        <taxon>Bacteroidota</taxon>
        <taxon>Cytophagia</taxon>
        <taxon>Cytophagales</taxon>
        <taxon>Spirosomataceae</taxon>
        <taxon>Runella</taxon>
    </lineage>
</organism>
<accession>A0A344TFC6</accession>
<reference evidence="1 2" key="1">
    <citation type="submission" date="2018-07" db="EMBL/GenBank/DDBJ databases">
        <title>Genome sequencing of Runella.</title>
        <authorList>
            <person name="Baek M.-G."/>
            <person name="Yi H."/>
        </authorList>
    </citation>
    <scope>NUCLEOTIDE SEQUENCE [LARGE SCALE GENOMIC DNA]</scope>
    <source>
        <strain evidence="1 2">HYN0085</strain>
    </source>
</reference>
<gene>
    <name evidence="1" type="ORF">DR864_06180</name>
</gene>
<dbReference type="EMBL" id="CP030850">
    <property type="protein sequence ID" value="AXE17347.1"/>
    <property type="molecule type" value="Genomic_DNA"/>
</dbReference>
<dbReference type="AlphaFoldDB" id="A0A344TFC6"/>
<evidence type="ECO:0000313" key="1">
    <source>
        <dbReference type="EMBL" id="AXE17347.1"/>
    </source>
</evidence>
<keyword evidence="2" id="KW-1185">Reference proteome</keyword>
<proteinExistence type="predicted"/>
<evidence type="ECO:0000313" key="2">
    <source>
        <dbReference type="Proteomes" id="UP000251993"/>
    </source>
</evidence>
<dbReference type="RefSeq" id="WP_114066133.1">
    <property type="nucleotide sequence ID" value="NZ_CP030850.1"/>
</dbReference>
<dbReference type="KEGG" id="run:DR864_06180"/>